<dbReference type="InterPro" id="IPR052163">
    <property type="entry name" value="DGC-Regulatory_Protein"/>
</dbReference>
<dbReference type="EC" id="2.7.7.65" evidence="5"/>
<feature type="transmembrane region" description="Helical" evidence="2">
    <location>
        <begin position="170"/>
        <end position="194"/>
    </location>
</feature>
<sequence>MLNSLSKKLFVLSTTTLVLTLFIIISFSKVAFEQKHTKSDLDQVIDLQLCVDFLRSQLWVFIQFGDEPSLVQVERAQAELDTKLTAYKKNTPQLANIQRMNLGLNALLNKEKQVYFLSINGLEDPVWPHDISARGLLHSRYNMIVQNMTEELAYVHQSVLNRNATSLHQVMIFAGTWLVICSVLVSVTAWLISFRFKSGAQAMKNAIMSVAKGKLDSKVQAVKMDSEFSDIARFFNQMTVSLRESTVTKRELEEEVLRQTQQLEHKQKQLIFLSEHEPLTNLYNRRAFDKALENSIVKAKRTQCKLALFFIDLDDFKSINDSFGHDAGDAILIEVSRRISAVTRESDFVGRFGGDEFVICLDLLHNFDIVSKKAEQLLDTINTPIVFNGNTLKVGASIGVSYFPDQTQNKDALLSMADEAMYRAKKMSGSACFDGKTAVCKKGANSVRLTTIND</sequence>
<comment type="caution">
    <text evidence="5">The sequence shown here is derived from an EMBL/GenBank/DDBJ whole genome shotgun (WGS) entry which is preliminary data.</text>
</comment>
<dbReference type="InterPro" id="IPR000160">
    <property type="entry name" value="GGDEF_dom"/>
</dbReference>
<evidence type="ECO:0000313" key="6">
    <source>
        <dbReference type="Proteomes" id="UP001238540"/>
    </source>
</evidence>
<dbReference type="PANTHER" id="PTHR46663">
    <property type="entry name" value="DIGUANYLATE CYCLASE DGCT-RELATED"/>
    <property type="match status" value="1"/>
</dbReference>
<evidence type="ECO:0000259" key="3">
    <source>
        <dbReference type="PROSITE" id="PS50885"/>
    </source>
</evidence>
<dbReference type="PROSITE" id="PS50887">
    <property type="entry name" value="GGDEF"/>
    <property type="match status" value="1"/>
</dbReference>
<keyword evidence="1" id="KW-0175">Coiled coil</keyword>
<keyword evidence="2" id="KW-0472">Membrane</keyword>
<feature type="domain" description="HAMP" evidence="3">
    <location>
        <begin position="201"/>
        <end position="247"/>
    </location>
</feature>
<keyword evidence="6" id="KW-1185">Reference proteome</keyword>
<dbReference type="Proteomes" id="UP001238540">
    <property type="component" value="Unassembled WGS sequence"/>
</dbReference>
<dbReference type="PANTHER" id="PTHR46663:SF2">
    <property type="entry name" value="GGDEF DOMAIN-CONTAINING PROTEIN"/>
    <property type="match status" value="1"/>
</dbReference>
<dbReference type="RefSeq" id="WP_170882625.1">
    <property type="nucleotide sequence ID" value="NZ_JABEYA020000004.1"/>
</dbReference>
<evidence type="ECO:0000256" key="1">
    <source>
        <dbReference type="SAM" id="Coils"/>
    </source>
</evidence>
<keyword evidence="2" id="KW-1133">Transmembrane helix</keyword>
<dbReference type="Pfam" id="PF00990">
    <property type="entry name" value="GGDEF"/>
    <property type="match status" value="1"/>
</dbReference>
<evidence type="ECO:0000259" key="4">
    <source>
        <dbReference type="PROSITE" id="PS50887"/>
    </source>
</evidence>
<dbReference type="PROSITE" id="PS50885">
    <property type="entry name" value="HAMP"/>
    <property type="match status" value="1"/>
</dbReference>
<dbReference type="SMART" id="SM00267">
    <property type="entry name" value="GGDEF"/>
    <property type="match status" value="1"/>
</dbReference>
<keyword evidence="5" id="KW-0548">Nucleotidyltransferase</keyword>
<feature type="domain" description="GGDEF" evidence="4">
    <location>
        <begin position="304"/>
        <end position="438"/>
    </location>
</feature>
<dbReference type="InterPro" id="IPR003660">
    <property type="entry name" value="HAMP_dom"/>
</dbReference>
<proteinExistence type="predicted"/>
<dbReference type="Gene3D" id="6.10.340.10">
    <property type="match status" value="1"/>
</dbReference>
<keyword evidence="5" id="KW-0808">Transferase</keyword>
<name>A0ABT8BY39_9VIBR</name>
<dbReference type="InterPro" id="IPR043128">
    <property type="entry name" value="Rev_trsase/Diguanyl_cyclase"/>
</dbReference>
<protein>
    <submittedName>
        <fullName evidence="5">Diguanylate cyclase</fullName>
        <ecNumber evidence="5">2.7.7.65</ecNumber>
    </submittedName>
</protein>
<evidence type="ECO:0000313" key="5">
    <source>
        <dbReference type="EMBL" id="MDN3611943.1"/>
    </source>
</evidence>
<feature type="coiled-coil region" evidence="1">
    <location>
        <begin position="242"/>
        <end position="269"/>
    </location>
</feature>
<dbReference type="NCBIfam" id="TIGR00254">
    <property type="entry name" value="GGDEF"/>
    <property type="match status" value="1"/>
</dbReference>
<evidence type="ECO:0000256" key="2">
    <source>
        <dbReference type="SAM" id="Phobius"/>
    </source>
</evidence>
<dbReference type="CDD" id="cd01949">
    <property type="entry name" value="GGDEF"/>
    <property type="match status" value="1"/>
</dbReference>
<gene>
    <name evidence="5" type="ORF">QWZ16_20335</name>
</gene>
<accession>A0ABT8BY39</accession>
<dbReference type="EMBL" id="JAUFQC010000027">
    <property type="protein sequence ID" value="MDN3611943.1"/>
    <property type="molecule type" value="Genomic_DNA"/>
</dbReference>
<dbReference type="InterPro" id="IPR029787">
    <property type="entry name" value="Nucleotide_cyclase"/>
</dbReference>
<dbReference type="GO" id="GO:0052621">
    <property type="term" value="F:diguanylate cyclase activity"/>
    <property type="evidence" value="ECO:0007669"/>
    <property type="project" value="UniProtKB-EC"/>
</dbReference>
<dbReference type="Gene3D" id="3.30.70.270">
    <property type="match status" value="1"/>
</dbReference>
<keyword evidence="2" id="KW-0812">Transmembrane</keyword>
<reference evidence="6" key="1">
    <citation type="journal article" date="2019" name="Int. J. Syst. Evol. Microbiol.">
        <title>The Global Catalogue of Microorganisms (GCM) 10K type strain sequencing project: providing services to taxonomists for standard genome sequencing and annotation.</title>
        <authorList>
            <consortium name="The Broad Institute Genomics Platform"/>
            <consortium name="The Broad Institute Genome Sequencing Center for Infectious Disease"/>
            <person name="Wu L."/>
            <person name="Ma J."/>
        </authorList>
    </citation>
    <scope>NUCLEOTIDE SEQUENCE [LARGE SCALE GENOMIC DNA]</scope>
    <source>
        <strain evidence="6">CECT 7398</strain>
    </source>
</reference>
<dbReference type="SUPFAM" id="SSF55073">
    <property type="entry name" value="Nucleotide cyclase"/>
    <property type="match status" value="1"/>
</dbReference>
<organism evidence="5 6">
    <name type="scientific">Vibrio ostreicida</name>
    <dbReference type="NCBI Taxonomy" id="526588"/>
    <lineage>
        <taxon>Bacteria</taxon>
        <taxon>Pseudomonadati</taxon>
        <taxon>Pseudomonadota</taxon>
        <taxon>Gammaproteobacteria</taxon>
        <taxon>Vibrionales</taxon>
        <taxon>Vibrionaceae</taxon>
        <taxon>Vibrio</taxon>
    </lineage>
</organism>